<organism evidence="11 12">
    <name type="scientific">Pseudomonas luteola</name>
    <dbReference type="NCBI Taxonomy" id="47886"/>
    <lineage>
        <taxon>Bacteria</taxon>
        <taxon>Pseudomonadati</taxon>
        <taxon>Pseudomonadota</taxon>
        <taxon>Gammaproteobacteria</taxon>
        <taxon>Pseudomonadales</taxon>
        <taxon>Pseudomonadaceae</taxon>
        <taxon>Pseudomonas</taxon>
    </lineage>
</organism>
<keyword evidence="6 8" id="KW-0067">ATP-binding</keyword>
<keyword evidence="3 8" id="KW-0436">Ligase</keyword>
<keyword evidence="2 8" id="KW-0963">Cytoplasm</keyword>
<dbReference type="RefSeq" id="WP_010797394.1">
    <property type="nucleotide sequence ID" value="NZ_CP069262.1"/>
</dbReference>
<dbReference type="InterPro" id="IPR012796">
    <property type="entry name" value="Lysidine-tRNA-synth_C"/>
</dbReference>
<keyword evidence="13" id="KW-1185">Reference proteome</keyword>
<reference evidence="10 13" key="2">
    <citation type="submission" date="2020-10" db="EMBL/GenBank/DDBJ databases">
        <title>Genome sequences of Pseudomonas isolates.</title>
        <authorList>
            <person name="Wessels L."/>
            <person name="Reich F."/>
            <person name="Hammerl J."/>
        </authorList>
    </citation>
    <scope>NUCLEOTIDE SEQUENCE [LARGE SCALE GENOMIC DNA]</scope>
    <source>
        <strain evidence="10 13">20-MO00624-0</strain>
    </source>
</reference>
<dbReference type="GO" id="GO:0006400">
    <property type="term" value="P:tRNA modification"/>
    <property type="evidence" value="ECO:0007669"/>
    <property type="project" value="UniProtKB-UniRule"/>
</dbReference>
<dbReference type="EC" id="6.3.4.19" evidence="8"/>
<dbReference type="SUPFAM" id="SSF82829">
    <property type="entry name" value="MesJ substrate recognition domain-like"/>
    <property type="match status" value="1"/>
</dbReference>
<dbReference type="AlphaFoldDB" id="A0A2X2CRY0"/>
<keyword evidence="5 8" id="KW-0547">Nucleotide-binding</keyword>
<evidence type="ECO:0000313" key="12">
    <source>
        <dbReference type="Proteomes" id="UP000250443"/>
    </source>
</evidence>
<keyword evidence="4 8" id="KW-0819">tRNA processing</keyword>
<gene>
    <name evidence="8 11" type="primary">tilS</name>
    <name evidence="10" type="ORF">IRZ65_01230</name>
    <name evidence="11" type="ORF">NCTC11842_03539</name>
</gene>
<dbReference type="HAMAP" id="MF_01161">
    <property type="entry name" value="tRNA_Ile_lys_synt"/>
    <property type="match status" value="1"/>
</dbReference>
<dbReference type="GO" id="GO:0005524">
    <property type="term" value="F:ATP binding"/>
    <property type="evidence" value="ECO:0007669"/>
    <property type="project" value="UniProtKB-UniRule"/>
</dbReference>
<evidence type="ECO:0000313" key="13">
    <source>
        <dbReference type="Proteomes" id="UP000626180"/>
    </source>
</evidence>
<comment type="similarity">
    <text evidence="8">Belongs to the tRNA(Ile)-lysidine synthase family.</text>
</comment>
<dbReference type="InterPro" id="IPR012795">
    <property type="entry name" value="tRNA_Ile_lys_synt_N"/>
</dbReference>
<dbReference type="GO" id="GO:0005737">
    <property type="term" value="C:cytoplasm"/>
    <property type="evidence" value="ECO:0007669"/>
    <property type="project" value="UniProtKB-SubCell"/>
</dbReference>
<sequence>MSLSDVPLPPLANNVLKVLTPYLHAKRWHIAFSGGMDSSVLLHVLSRLSFCRQVPSLHAIHVHHGLLKEADEWVEHCRQMCDLLQVPLSVEHVQVDQNSSLERAARDARYAAFARHVREHEVLLVAQHQDDQAETLLLRLLRGAGVKGLSAMATSRAMAEGRLVRPFLSVPRAELSRYALAEKLEWVEDPSNIQVVQDRNFLRHEILTRLRLRWPQASASVARSAGHMAEALAILEECAAMDLSAAQTATAFPWLPLPSLELEIIRQLSEHRQRNALRHWLDRYSRMPDTDHWVGWAALRDASPSASPVWVLESGEIHRGAGRLWWLPHQWLGAACVPCQWPEKESEVALGGNGQVYIVGQRPSGSLEVRYRQGGEIMAVPGRGHRDLKRLLNEHHVPTFLRGRLPLLFCNGQLIAIANLSGLSGPADQHWRFEWVPATSGQRLS</sequence>
<dbReference type="Proteomes" id="UP000626180">
    <property type="component" value="Unassembled WGS sequence"/>
</dbReference>
<dbReference type="CDD" id="cd01992">
    <property type="entry name" value="TilS_N"/>
    <property type="match status" value="1"/>
</dbReference>
<comment type="subcellular location">
    <subcellularLocation>
        <location evidence="1 8">Cytoplasm</location>
    </subcellularLocation>
</comment>
<evidence type="ECO:0000256" key="8">
    <source>
        <dbReference type="HAMAP-Rule" id="MF_01161"/>
    </source>
</evidence>
<dbReference type="EMBL" id="UAUF01000013">
    <property type="protein sequence ID" value="SPZ09954.1"/>
    <property type="molecule type" value="Genomic_DNA"/>
</dbReference>
<dbReference type="InterPro" id="IPR014729">
    <property type="entry name" value="Rossmann-like_a/b/a_fold"/>
</dbReference>
<comment type="domain">
    <text evidence="8">The N-terminal region contains the highly conserved SGGXDS motif, predicted to be a P-loop motif involved in ATP binding.</text>
</comment>
<dbReference type="NCBIfam" id="TIGR02432">
    <property type="entry name" value="lysidine_TilS_N"/>
    <property type="match status" value="1"/>
</dbReference>
<dbReference type="SMART" id="SM00977">
    <property type="entry name" value="TilS_C"/>
    <property type="match status" value="1"/>
</dbReference>
<dbReference type="Pfam" id="PF09179">
    <property type="entry name" value="TilS"/>
    <property type="match status" value="1"/>
</dbReference>
<evidence type="ECO:0000256" key="3">
    <source>
        <dbReference type="ARBA" id="ARBA00022598"/>
    </source>
</evidence>
<dbReference type="EMBL" id="JADMCD010000001">
    <property type="protein sequence ID" value="MBF8639304.1"/>
    <property type="molecule type" value="Genomic_DNA"/>
</dbReference>
<name>A0A2X2CRY0_PSELU</name>
<dbReference type="PANTHER" id="PTHR43033:SF1">
    <property type="entry name" value="TRNA(ILE)-LYSIDINE SYNTHASE-RELATED"/>
    <property type="match status" value="1"/>
</dbReference>
<dbReference type="Gene3D" id="1.20.59.20">
    <property type="match status" value="1"/>
</dbReference>
<evidence type="ECO:0000256" key="6">
    <source>
        <dbReference type="ARBA" id="ARBA00022840"/>
    </source>
</evidence>
<protein>
    <recommendedName>
        <fullName evidence="8">tRNA(Ile)-lysidine synthase</fullName>
        <ecNumber evidence="8">6.3.4.19</ecNumber>
    </recommendedName>
    <alternativeName>
        <fullName evidence="8">tRNA(Ile)-2-lysyl-cytidine synthase</fullName>
    </alternativeName>
    <alternativeName>
        <fullName evidence="8">tRNA(Ile)-lysidine synthetase</fullName>
    </alternativeName>
</protein>
<evidence type="ECO:0000256" key="7">
    <source>
        <dbReference type="ARBA" id="ARBA00048539"/>
    </source>
</evidence>
<evidence type="ECO:0000256" key="2">
    <source>
        <dbReference type="ARBA" id="ARBA00022490"/>
    </source>
</evidence>
<accession>A0A2X2CRY0</accession>
<feature type="binding site" evidence="8">
    <location>
        <begin position="33"/>
        <end position="38"/>
    </location>
    <ligand>
        <name>ATP</name>
        <dbReference type="ChEBI" id="CHEBI:30616"/>
    </ligand>
</feature>
<feature type="domain" description="Lysidine-tRNA(Ile) synthetase C-terminal" evidence="9">
    <location>
        <begin position="367"/>
        <end position="435"/>
    </location>
</feature>
<dbReference type="NCBIfam" id="TIGR02433">
    <property type="entry name" value="lysidine_TilS_C"/>
    <property type="match status" value="1"/>
</dbReference>
<dbReference type="Proteomes" id="UP000250443">
    <property type="component" value="Unassembled WGS sequence"/>
</dbReference>
<evidence type="ECO:0000256" key="5">
    <source>
        <dbReference type="ARBA" id="ARBA00022741"/>
    </source>
</evidence>
<evidence type="ECO:0000256" key="4">
    <source>
        <dbReference type="ARBA" id="ARBA00022694"/>
    </source>
</evidence>
<dbReference type="GO" id="GO:0032267">
    <property type="term" value="F:tRNA(Ile)-lysidine synthase activity"/>
    <property type="evidence" value="ECO:0007669"/>
    <property type="project" value="UniProtKB-EC"/>
</dbReference>
<evidence type="ECO:0000313" key="11">
    <source>
        <dbReference type="EMBL" id="SPZ09954.1"/>
    </source>
</evidence>
<dbReference type="InterPro" id="IPR012094">
    <property type="entry name" value="tRNA_Ile_lys_synt"/>
</dbReference>
<dbReference type="Pfam" id="PF01171">
    <property type="entry name" value="ATP_bind_3"/>
    <property type="match status" value="1"/>
</dbReference>
<dbReference type="Pfam" id="PF11734">
    <property type="entry name" value="TilS_C"/>
    <property type="match status" value="1"/>
</dbReference>
<evidence type="ECO:0000259" key="9">
    <source>
        <dbReference type="SMART" id="SM00977"/>
    </source>
</evidence>
<dbReference type="PANTHER" id="PTHR43033">
    <property type="entry name" value="TRNA(ILE)-LYSIDINE SYNTHASE-RELATED"/>
    <property type="match status" value="1"/>
</dbReference>
<evidence type="ECO:0000313" key="10">
    <source>
        <dbReference type="EMBL" id="MBF8639304.1"/>
    </source>
</evidence>
<reference evidence="11 12" key="1">
    <citation type="submission" date="2018-06" db="EMBL/GenBank/DDBJ databases">
        <authorList>
            <consortium name="Pathogen Informatics"/>
            <person name="Doyle S."/>
        </authorList>
    </citation>
    <scope>NUCLEOTIDE SEQUENCE [LARGE SCALE GENOMIC DNA]</scope>
    <source>
        <strain evidence="11 12">NCTC11842</strain>
    </source>
</reference>
<dbReference type="SUPFAM" id="SSF56037">
    <property type="entry name" value="PheT/TilS domain"/>
    <property type="match status" value="1"/>
</dbReference>
<comment type="function">
    <text evidence="8">Ligates lysine onto the cytidine present at position 34 of the AUA codon-specific tRNA(Ile) that contains the anticodon CAU, in an ATP-dependent manner. Cytidine is converted to lysidine, thus changing the amino acid specificity of the tRNA from methionine to isoleucine.</text>
</comment>
<evidence type="ECO:0000256" key="1">
    <source>
        <dbReference type="ARBA" id="ARBA00004496"/>
    </source>
</evidence>
<proteinExistence type="inferred from homology"/>
<dbReference type="InterPro" id="IPR011063">
    <property type="entry name" value="TilS/TtcA_N"/>
</dbReference>
<dbReference type="InterPro" id="IPR015262">
    <property type="entry name" value="tRNA_Ile_lys_synt_subst-bd"/>
</dbReference>
<comment type="catalytic activity">
    <reaction evidence="7 8">
        <text>cytidine(34) in tRNA(Ile2) + L-lysine + ATP = lysidine(34) in tRNA(Ile2) + AMP + diphosphate + H(+)</text>
        <dbReference type="Rhea" id="RHEA:43744"/>
        <dbReference type="Rhea" id="RHEA-COMP:10625"/>
        <dbReference type="Rhea" id="RHEA-COMP:10670"/>
        <dbReference type="ChEBI" id="CHEBI:15378"/>
        <dbReference type="ChEBI" id="CHEBI:30616"/>
        <dbReference type="ChEBI" id="CHEBI:32551"/>
        <dbReference type="ChEBI" id="CHEBI:33019"/>
        <dbReference type="ChEBI" id="CHEBI:82748"/>
        <dbReference type="ChEBI" id="CHEBI:83665"/>
        <dbReference type="ChEBI" id="CHEBI:456215"/>
        <dbReference type="EC" id="6.3.4.19"/>
    </reaction>
</comment>
<dbReference type="SUPFAM" id="SSF52402">
    <property type="entry name" value="Adenine nucleotide alpha hydrolases-like"/>
    <property type="match status" value="1"/>
</dbReference>
<dbReference type="Gene3D" id="3.40.50.620">
    <property type="entry name" value="HUPs"/>
    <property type="match status" value="1"/>
</dbReference>